<evidence type="ECO:0000313" key="5">
    <source>
        <dbReference type="Proteomes" id="UP000603352"/>
    </source>
</evidence>
<name>A0ABQ1IHH5_9PROT</name>
<dbReference type="PANTHER" id="PTHR33620:SF1">
    <property type="entry name" value="UREASE ACCESSORY PROTEIN F"/>
    <property type="match status" value="1"/>
</dbReference>
<keyword evidence="3" id="KW-0963">Cytoplasm</keyword>
<evidence type="ECO:0000313" key="4">
    <source>
        <dbReference type="EMBL" id="GGB38707.1"/>
    </source>
</evidence>
<keyword evidence="2 3" id="KW-0143">Chaperone</keyword>
<comment type="function">
    <text evidence="3">Required for maturation of urease via the functional incorporation of the urease nickel metallocenter.</text>
</comment>
<dbReference type="HAMAP" id="MF_01385">
    <property type="entry name" value="UreF"/>
    <property type="match status" value="1"/>
</dbReference>
<protein>
    <recommendedName>
        <fullName evidence="3">Urease accessory protein UreF</fullName>
    </recommendedName>
</protein>
<dbReference type="PANTHER" id="PTHR33620">
    <property type="entry name" value="UREASE ACCESSORY PROTEIN F"/>
    <property type="match status" value="1"/>
</dbReference>
<dbReference type="Gene3D" id="1.10.4190.10">
    <property type="entry name" value="Urease accessory protein UreF"/>
    <property type="match status" value="1"/>
</dbReference>
<keyword evidence="1 3" id="KW-0996">Nickel insertion</keyword>
<sequence length="267" mass="27341">MPIMPSITDQTPSALSAVFDGWPRALSADDVGWAAFQAAPGDALHRLLAWTSPSFPIGAFSYSHGIEQAVEDGAIATVSDLTRWIEGLLRFGAGRTDAGFAVRAARTAAAHDDQGLLSLARTAAALAPAAERALEARQQGGAFLDAVARGWGLDQAANFATRLAVAGIPPTLAVAAGACGGWAGLPEAMLIEGLLHGFAANLVSAGVRLVPLGQTDGQRAVAALGPAIAAIAADARRHPQAPPGGCAVLADITALRHETLYSRLFRS</sequence>
<dbReference type="EMBL" id="BMDZ01000019">
    <property type="protein sequence ID" value="GGB38707.1"/>
    <property type="molecule type" value="Genomic_DNA"/>
</dbReference>
<comment type="similarity">
    <text evidence="3">Belongs to the UreF family.</text>
</comment>
<dbReference type="Pfam" id="PF01730">
    <property type="entry name" value="UreF"/>
    <property type="match status" value="1"/>
</dbReference>
<accession>A0ABQ1IHH5</accession>
<comment type="caution">
    <text evidence="4">The sequence shown here is derived from an EMBL/GenBank/DDBJ whole genome shotgun (WGS) entry which is preliminary data.</text>
</comment>
<evidence type="ECO:0000256" key="2">
    <source>
        <dbReference type="ARBA" id="ARBA00023186"/>
    </source>
</evidence>
<dbReference type="Proteomes" id="UP000603352">
    <property type="component" value="Unassembled WGS sequence"/>
</dbReference>
<comment type="subunit">
    <text evidence="3">UreD, UreF and UreG form a complex that acts as a GTP-hydrolysis-dependent molecular chaperone, activating the urease apoprotein by helping to assemble the nickel containing metallocenter of UreC. The UreE protein probably delivers the nickel.</text>
</comment>
<keyword evidence="5" id="KW-1185">Reference proteome</keyword>
<dbReference type="PIRSF" id="PIRSF009467">
    <property type="entry name" value="Ureas_acces_UreF"/>
    <property type="match status" value="1"/>
</dbReference>
<comment type="subcellular location">
    <subcellularLocation>
        <location evidence="3">Cytoplasm</location>
    </subcellularLocation>
</comment>
<evidence type="ECO:0000256" key="1">
    <source>
        <dbReference type="ARBA" id="ARBA00022988"/>
    </source>
</evidence>
<proteinExistence type="inferred from homology"/>
<organism evidence="4 5">
    <name type="scientific">Tistrella bauzanensis</name>
    <dbReference type="NCBI Taxonomy" id="657419"/>
    <lineage>
        <taxon>Bacteria</taxon>
        <taxon>Pseudomonadati</taxon>
        <taxon>Pseudomonadota</taxon>
        <taxon>Alphaproteobacteria</taxon>
        <taxon>Geminicoccales</taxon>
        <taxon>Geminicoccaceae</taxon>
        <taxon>Tistrella</taxon>
    </lineage>
</organism>
<dbReference type="InterPro" id="IPR002639">
    <property type="entry name" value="UreF"/>
</dbReference>
<gene>
    <name evidence="3 4" type="primary">ureF</name>
    <name evidence="4" type="ORF">GCM10011505_20350</name>
</gene>
<reference evidence="5" key="1">
    <citation type="journal article" date="2019" name="Int. J. Syst. Evol. Microbiol.">
        <title>The Global Catalogue of Microorganisms (GCM) 10K type strain sequencing project: providing services to taxonomists for standard genome sequencing and annotation.</title>
        <authorList>
            <consortium name="The Broad Institute Genomics Platform"/>
            <consortium name="The Broad Institute Genome Sequencing Center for Infectious Disease"/>
            <person name="Wu L."/>
            <person name="Ma J."/>
        </authorList>
    </citation>
    <scope>NUCLEOTIDE SEQUENCE [LARGE SCALE GENOMIC DNA]</scope>
    <source>
        <strain evidence="5">CGMCC 1.10188</strain>
    </source>
</reference>
<evidence type="ECO:0000256" key="3">
    <source>
        <dbReference type="HAMAP-Rule" id="MF_01385"/>
    </source>
</evidence>
<dbReference type="InterPro" id="IPR038277">
    <property type="entry name" value="UreF_sf"/>
</dbReference>